<comment type="caution">
    <text evidence="2">The sequence shown here is derived from an EMBL/GenBank/DDBJ whole genome shotgun (WGS) entry which is preliminary data.</text>
</comment>
<dbReference type="Proteomes" id="UP001229421">
    <property type="component" value="Unassembled WGS sequence"/>
</dbReference>
<sequence>MWKEEGRSHRSLSLHLDILMCATSLYCESCAATIVFYIHSSSSTQTDLSLSLHLFRNLFSQFISRDKISSHFHTINQYRTSINPDQIIIHPYTTVIRTLVNQHNSYTNNIRFVRINHLNRELKLRF</sequence>
<reference evidence="2" key="1">
    <citation type="journal article" date="2023" name="bioRxiv">
        <title>Improved chromosome-level genome assembly for marigold (Tagetes erecta).</title>
        <authorList>
            <person name="Jiang F."/>
            <person name="Yuan L."/>
            <person name="Wang S."/>
            <person name="Wang H."/>
            <person name="Xu D."/>
            <person name="Wang A."/>
            <person name="Fan W."/>
        </authorList>
    </citation>
    <scope>NUCLEOTIDE SEQUENCE</scope>
    <source>
        <strain evidence="2">WSJ</strain>
        <tissue evidence="2">Leaf</tissue>
    </source>
</reference>
<evidence type="ECO:0000256" key="1">
    <source>
        <dbReference type="SAM" id="SignalP"/>
    </source>
</evidence>
<keyword evidence="3" id="KW-1185">Reference proteome</keyword>
<keyword evidence="1" id="KW-0732">Signal</keyword>
<protein>
    <submittedName>
        <fullName evidence="2">Uncharacterized protein</fullName>
    </submittedName>
</protein>
<name>A0AAD8LJ40_TARER</name>
<feature type="signal peptide" evidence="1">
    <location>
        <begin position="1"/>
        <end position="27"/>
    </location>
</feature>
<feature type="chain" id="PRO_5042136793" evidence="1">
    <location>
        <begin position="28"/>
        <end position="126"/>
    </location>
</feature>
<organism evidence="2 3">
    <name type="scientific">Tagetes erecta</name>
    <name type="common">African marigold</name>
    <dbReference type="NCBI Taxonomy" id="13708"/>
    <lineage>
        <taxon>Eukaryota</taxon>
        <taxon>Viridiplantae</taxon>
        <taxon>Streptophyta</taxon>
        <taxon>Embryophyta</taxon>
        <taxon>Tracheophyta</taxon>
        <taxon>Spermatophyta</taxon>
        <taxon>Magnoliopsida</taxon>
        <taxon>eudicotyledons</taxon>
        <taxon>Gunneridae</taxon>
        <taxon>Pentapetalae</taxon>
        <taxon>asterids</taxon>
        <taxon>campanulids</taxon>
        <taxon>Asterales</taxon>
        <taxon>Asteraceae</taxon>
        <taxon>Asteroideae</taxon>
        <taxon>Heliantheae alliance</taxon>
        <taxon>Tageteae</taxon>
        <taxon>Tagetes</taxon>
    </lineage>
</organism>
<dbReference type="EMBL" id="JAUHHV010000001">
    <property type="protein sequence ID" value="KAK1439302.1"/>
    <property type="molecule type" value="Genomic_DNA"/>
</dbReference>
<evidence type="ECO:0000313" key="2">
    <source>
        <dbReference type="EMBL" id="KAK1439302.1"/>
    </source>
</evidence>
<proteinExistence type="predicted"/>
<evidence type="ECO:0000313" key="3">
    <source>
        <dbReference type="Proteomes" id="UP001229421"/>
    </source>
</evidence>
<gene>
    <name evidence="2" type="ORF">QVD17_05118</name>
</gene>
<accession>A0AAD8LJ40</accession>
<dbReference type="AlphaFoldDB" id="A0AAD8LJ40"/>